<comment type="caution">
    <text evidence="1">The sequence shown here is derived from an EMBL/GenBank/DDBJ whole genome shotgun (WGS) entry which is preliminary data.</text>
</comment>
<dbReference type="AlphaFoldDB" id="A0A2T1LQG0"/>
<dbReference type="EMBL" id="PXOH01000081">
    <property type="protein sequence ID" value="PSF27796.1"/>
    <property type="molecule type" value="Genomic_DNA"/>
</dbReference>
<keyword evidence="2" id="KW-1185">Reference proteome</keyword>
<reference evidence="1 2" key="2">
    <citation type="submission" date="2018-03" db="EMBL/GenBank/DDBJ databases">
        <authorList>
            <person name="Keele B.F."/>
        </authorList>
    </citation>
    <scope>NUCLEOTIDE SEQUENCE [LARGE SCALE GENOMIC DNA]</scope>
    <source>
        <strain evidence="1 2">CCALA 016</strain>
    </source>
</reference>
<organism evidence="1 2">
    <name type="scientific">Aphanothece hegewaldii CCALA 016</name>
    <dbReference type="NCBI Taxonomy" id="2107694"/>
    <lineage>
        <taxon>Bacteria</taxon>
        <taxon>Bacillati</taxon>
        <taxon>Cyanobacteriota</taxon>
        <taxon>Cyanophyceae</taxon>
        <taxon>Oscillatoriophycideae</taxon>
        <taxon>Chroococcales</taxon>
        <taxon>Aphanothecaceae</taxon>
        <taxon>Aphanothece</taxon>
    </lineage>
</organism>
<evidence type="ECO:0000313" key="2">
    <source>
        <dbReference type="Proteomes" id="UP000239001"/>
    </source>
</evidence>
<accession>A0A2T1LQG0</accession>
<protein>
    <submittedName>
        <fullName evidence="1">Uncharacterized protein</fullName>
    </submittedName>
</protein>
<gene>
    <name evidence="1" type="ORF">C7H19_24880</name>
</gene>
<sequence length="217" mass="24740">MAMAHYHHISFIALKTHFKRSRKSDRPQQHRYNKNKNTIGLNSMARKDSNTKKKAISPSRRVKALKLRQKGVSYRDIASQLKCSLTTAYSDVKKMIDQINQEAKEEAEMLRTLELLRLDEAQAAIWEKAISGDLKAIAVILKISDQRCKLLGLYQQPTSSPKEGIKELEAIKVLVESNWLSEDLQSAIASHIIDCSMKIKEDILKVTLADEKISYMN</sequence>
<name>A0A2T1LQG0_9CHRO</name>
<dbReference type="Proteomes" id="UP000239001">
    <property type="component" value="Unassembled WGS sequence"/>
</dbReference>
<evidence type="ECO:0000313" key="1">
    <source>
        <dbReference type="EMBL" id="PSF27796.1"/>
    </source>
</evidence>
<reference evidence="1 2" key="1">
    <citation type="submission" date="2018-03" db="EMBL/GenBank/DDBJ databases">
        <title>The ancient ancestry and fast evolution of plastids.</title>
        <authorList>
            <person name="Moore K.R."/>
            <person name="Magnabosco C."/>
            <person name="Momper L."/>
            <person name="Gold D.A."/>
            <person name="Bosak T."/>
            <person name="Fournier G.P."/>
        </authorList>
    </citation>
    <scope>NUCLEOTIDE SEQUENCE [LARGE SCALE GENOMIC DNA]</scope>
    <source>
        <strain evidence="1 2">CCALA 016</strain>
    </source>
</reference>
<proteinExistence type="predicted"/>